<gene>
    <name evidence="1" type="ORF">SLS58_005197</name>
</gene>
<keyword evidence="2" id="KW-1185">Reference proteome</keyword>
<sequence length="304" mass="33056">MATTTTPPPDGAVVLTLSPDELSTQTLSTHTLQRALHALHADGLVALANAVSPAHLAALDAVMQRDAARLLARERGGDGGGDVHRNFGAATGNVQQEPPTTPALVRADVVANAFATQLTECVLGPRPVLRFYSANTAVRAAGRQPVHVDLEFAGYPTRFAFGCCVNVCLDDVGLENGATEVWLGSHLVGMVEGRECVDVIDEGLVEERRRVRPPVRTCLPKGALVIRDFRLWHAGMPNLTDVPRVMLVTIHFARWWRSRLKIKLEEGSKGKIEWGGLEPAVEWVEDGYDYLKGAHDFTFAQDVE</sequence>
<comment type="caution">
    <text evidence="1">The sequence shown here is derived from an EMBL/GenBank/DDBJ whole genome shotgun (WGS) entry which is preliminary data.</text>
</comment>
<reference evidence="1 2" key="1">
    <citation type="journal article" date="2023" name="Plant Dis.">
        <title>First Report of Diplodia intermedia Causing Canker and Dieback Diseases on Apple Trees in Canada.</title>
        <authorList>
            <person name="Ellouze W."/>
            <person name="Ilyukhin E."/>
            <person name="Sulman M."/>
            <person name="Ali S."/>
        </authorList>
    </citation>
    <scope>NUCLEOTIDE SEQUENCE [LARGE SCALE GENOMIC DNA]</scope>
    <source>
        <strain evidence="1 2">M45-28</strain>
    </source>
</reference>
<dbReference type="SUPFAM" id="SSF51197">
    <property type="entry name" value="Clavaminate synthase-like"/>
    <property type="match status" value="1"/>
</dbReference>
<dbReference type="PANTHER" id="PTHR37563:SF2">
    <property type="entry name" value="PHYTANOYL-COA DIOXYGENASE FAMILY PROTEIN (AFU_ORTHOLOGUE AFUA_2G03330)"/>
    <property type="match status" value="1"/>
</dbReference>
<protein>
    <recommendedName>
        <fullName evidence="3">Kanamycin B dioxygenase</fullName>
    </recommendedName>
</protein>
<dbReference type="InterPro" id="IPR008775">
    <property type="entry name" value="Phytyl_CoA_dOase-like"/>
</dbReference>
<accession>A0ABR3TRF6</accession>
<dbReference type="InterPro" id="IPR051961">
    <property type="entry name" value="Fungal_Metabolite_Diox"/>
</dbReference>
<dbReference type="Gene3D" id="2.60.120.620">
    <property type="entry name" value="q2cbj1_9rhob like domain"/>
    <property type="match status" value="1"/>
</dbReference>
<dbReference type="PANTHER" id="PTHR37563">
    <property type="entry name" value="PHYTANOYL-COA DIOXYGENASE FAMILY PROTEIN (AFU_ORTHOLOGUE AFUA_2G03330)"/>
    <property type="match status" value="1"/>
</dbReference>
<evidence type="ECO:0008006" key="3">
    <source>
        <dbReference type="Google" id="ProtNLM"/>
    </source>
</evidence>
<organism evidence="1 2">
    <name type="scientific">Diplodia intermedia</name>
    <dbReference type="NCBI Taxonomy" id="856260"/>
    <lineage>
        <taxon>Eukaryota</taxon>
        <taxon>Fungi</taxon>
        <taxon>Dikarya</taxon>
        <taxon>Ascomycota</taxon>
        <taxon>Pezizomycotina</taxon>
        <taxon>Dothideomycetes</taxon>
        <taxon>Dothideomycetes incertae sedis</taxon>
        <taxon>Botryosphaeriales</taxon>
        <taxon>Botryosphaeriaceae</taxon>
        <taxon>Diplodia</taxon>
    </lineage>
</organism>
<evidence type="ECO:0000313" key="2">
    <source>
        <dbReference type="Proteomes" id="UP001521184"/>
    </source>
</evidence>
<name>A0ABR3TRF6_9PEZI</name>
<dbReference type="Proteomes" id="UP001521184">
    <property type="component" value="Unassembled WGS sequence"/>
</dbReference>
<dbReference type="Pfam" id="PF05721">
    <property type="entry name" value="PhyH"/>
    <property type="match status" value="1"/>
</dbReference>
<dbReference type="EMBL" id="JAKEKT020000030">
    <property type="protein sequence ID" value="KAL1642955.1"/>
    <property type="molecule type" value="Genomic_DNA"/>
</dbReference>
<evidence type="ECO:0000313" key="1">
    <source>
        <dbReference type="EMBL" id="KAL1642955.1"/>
    </source>
</evidence>
<proteinExistence type="predicted"/>